<evidence type="ECO:0000313" key="2">
    <source>
        <dbReference type="Proteomes" id="UP000295122"/>
    </source>
</evidence>
<evidence type="ECO:0000313" key="1">
    <source>
        <dbReference type="EMBL" id="TDR90290.1"/>
    </source>
</evidence>
<protein>
    <submittedName>
        <fullName evidence="1">Uncharacterized protein</fullName>
    </submittedName>
</protein>
<organism evidence="1 2">
    <name type="scientific">Enterovirga rhinocerotis</name>
    <dbReference type="NCBI Taxonomy" id="1339210"/>
    <lineage>
        <taxon>Bacteria</taxon>
        <taxon>Pseudomonadati</taxon>
        <taxon>Pseudomonadota</taxon>
        <taxon>Alphaproteobacteria</taxon>
        <taxon>Hyphomicrobiales</taxon>
        <taxon>Methylobacteriaceae</taxon>
        <taxon>Enterovirga</taxon>
    </lineage>
</organism>
<dbReference type="Pfam" id="PF23812">
    <property type="entry name" value="Phage_TAC_18"/>
    <property type="match status" value="1"/>
</dbReference>
<sequence length="110" mass="12700">MAWGSKIEVFELWAAEGDNDTPLAKRPELPDHLHFAWSSFWALQGDRHLGFGSVGPIPFQALDAYARRCGIIDIDEFDRLHRLIGAMDKVWLDDARRRQEAEARRQRKPS</sequence>
<gene>
    <name evidence="1" type="ORF">EV668_3136</name>
</gene>
<reference evidence="1 2" key="1">
    <citation type="submission" date="2019-03" db="EMBL/GenBank/DDBJ databases">
        <title>Genomic Encyclopedia of Type Strains, Phase IV (KMG-IV): sequencing the most valuable type-strain genomes for metagenomic binning, comparative biology and taxonomic classification.</title>
        <authorList>
            <person name="Goeker M."/>
        </authorList>
    </citation>
    <scope>NUCLEOTIDE SEQUENCE [LARGE SCALE GENOMIC DNA]</scope>
    <source>
        <strain evidence="1 2">DSM 25903</strain>
    </source>
</reference>
<accession>A0A4R7BWM6</accession>
<dbReference type="OrthoDB" id="7451058at2"/>
<dbReference type="InterPro" id="IPR056919">
    <property type="entry name" value="Phage_TAC_18"/>
</dbReference>
<comment type="caution">
    <text evidence="1">The sequence shown here is derived from an EMBL/GenBank/DDBJ whole genome shotgun (WGS) entry which is preliminary data.</text>
</comment>
<keyword evidence="2" id="KW-1185">Reference proteome</keyword>
<dbReference type="AlphaFoldDB" id="A0A4R7BWM6"/>
<dbReference type="RefSeq" id="WP_133771568.1">
    <property type="nucleotide sequence ID" value="NZ_SNZR01000013.1"/>
</dbReference>
<name>A0A4R7BWM6_9HYPH</name>
<dbReference type="Proteomes" id="UP000295122">
    <property type="component" value="Unassembled WGS sequence"/>
</dbReference>
<dbReference type="EMBL" id="SNZR01000013">
    <property type="protein sequence ID" value="TDR90290.1"/>
    <property type="molecule type" value="Genomic_DNA"/>
</dbReference>
<proteinExistence type="predicted"/>